<evidence type="ECO:0000256" key="2">
    <source>
        <dbReference type="ARBA" id="ARBA00022643"/>
    </source>
</evidence>
<gene>
    <name evidence="4" type="ORF">C7402_12152</name>
</gene>
<dbReference type="Pfam" id="PF03060">
    <property type="entry name" value="NMO"/>
    <property type="match status" value="1"/>
</dbReference>
<keyword evidence="5" id="KW-1185">Reference proteome</keyword>
<dbReference type="InterPro" id="IPR013785">
    <property type="entry name" value="Aldolase_TIM"/>
</dbReference>
<sequence>MMQLGPTAICRELGVRYPIFGFSHAPDVIVALAEAGGFGVLGLAREMPEDIAPIIAAIEKRLAGKPYGIDLMLPAGVPRHADIGGVREALPAGHVEFVEGLRERFGLAAPTRPSFFTTQVRSEALFDAQSEAVLASNARAVATAIGIRPELIARAKAAGKYTISLVGSPRHAHKALALGVDALVAQGADAGGHTGPIGTFSLVPQIVAAAAGRPVLAAGGIGTGAQVAASLAMGAQGAWLGTLWLGALENHTPPALLKKLVEANSDDTLVTRAHSGKPCRVVRSAWIDAWQASGAPAPLPMPQQQALTGADFSAMHEYDRADLIYEAAGQSVFAIDAPTTVAVQMATLVAQANAALAALETTLSAR</sequence>
<protein>
    <submittedName>
        <fullName evidence="4">NAD(P)H-dependent flavin oxidoreductase YrpB (Nitropropane dioxygenase family)</fullName>
    </submittedName>
</protein>
<dbReference type="InterPro" id="IPR004136">
    <property type="entry name" value="NMO"/>
</dbReference>
<dbReference type="CDD" id="cd04730">
    <property type="entry name" value="NPD_like"/>
    <property type="match status" value="1"/>
</dbReference>
<keyword evidence="1" id="KW-0285">Flavoprotein</keyword>
<name>A0ABX5KBZ5_9BURK</name>
<dbReference type="PANTHER" id="PTHR32332:SF38">
    <property type="entry name" value="MONOOXYGENASE RV1533-RELATED"/>
    <property type="match status" value="1"/>
</dbReference>
<proteinExistence type="predicted"/>
<evidence type="ECO:0000256" key="3">
    <source>
        <dbReference type="ARBA" id="ARBA00023002"/>
    </source>
</evidence>
<evidence type="ECO:0000256" key="1">
    <source>
        <dbReference type="ARBA" id="ARBA00022630"/>
    </source>
</evidence>
<dbReference type="SUPFAM" id="SSF51412">
    <property type="entry name" value="Inosine monophosphate dehydrogenase (IMPDH)"/>
    <property type="match status" value="1"/>
</dbReference>
<keyword evidence="3" id="KW-0560">Oxidoreductase</keyword>
<dbReference type="PANTHER" id="PTHR32332">
    <property type="entry name" value="2-NITROPROPANE DIOXYGENASE"/>
    <property type="match status" value="1"/>
</dbReference>
<keyword evidence="2" id="KW-0288">FMN</keyword>
<comment type="caution">
    <text evidence="4">The sequence shown here is derived from an EMBL/GenBank/DDBJ whole genome shotgun (WGS) entry which is preliminary data.</text>
</comment>
<accession>A0ABX5KBZ5</accession>
<dbReference type="RefSeq" id="WP_244315006.1">
    <property type="nucleotide sequence ID" value="NZ_QEOB01000021.1"/>
</dbReference>
<keyword evidence="4" id="KW-0223">Dioxygenase</keyword>
<dbReference type="EMBL" id="QEOB01000021">
    <property type="protein sequence ID" value="PVX73560.1"/>
    <property type="molecule type" value="Genomic_DNA"/>
</dbReference>
<evidence type="ECO:0000313" key="5">
    <source>
        <dbReference type="Proteomes" id="UP000245712"/>
    </source>
</evidence>
<reference evidence="4 5" key="1">
    <citation type="submission" date="2018-05" db="EMBL/GenBank/DDBJ databases">
        <title>Genomic Encyclopedia of Type Strains, Phase IV (KMG-V): Genome sequencing to study the core and pangenomes of soil and plant-associated prokaryotes.</title>
        <authorList>
            <person name="Whitman W."/>
        </authorList>
    </citation>
    <scope>NUCLEOTIDE SEQUENCE [LARGE SCALE GENOMIC DNA]</scope>
    <source>
        <strain evidence="4 5">SCZa-39</strain>
    </source>
</reference>
<dbReference type="Proteomes" id="UP000245712">
    <property type="component" value="Unassembled WGS sequence"/>
</dbReference>
<organism evidence="4 5">
    <name type="scientific">Paraburkholderia unamae</name>
    <dbReference type="NCBI Taxonomy" id="219649"/>
    <lineage>
        <taxon>Bacteria</taxon>
        <taxon>Pseudomonadati</taxon>
        <taxon>Pseudomonadota</taxon>
        <taxon>Betaproteobacteria</taxon>
        <taxon>Burkholderiales</taxon>
        <taxon>Burkholderiaceae</taxon>
        <taxon>Paraburkholderia</taxon>
    </lineage>
</organism>
<dbReference type="GO" id="GO:0051213">
    <property type="term" value="F:dioxygenase activity"/>
    <property type="evidence" value="ECO:0007669"/>
    <property type="project" value="UniProtKB-KW"/>
</dbReference>
<evidence type="ECO:0000313" key="4">
    <source>
        <dbReference type="EMBL" id="PVX73560.1"/>
    </source>
</evidence>
<dbReference type="Gene3D" id="3.20.20.70">
    <property type="entry name" value="Aldolase class I"/>
    <property type="match status" value="1"/>
</dbReference>